<name>A0A1W0WJ49_HYPEX</name>
<sequence>MSHTFSLQLEEDLAELSQAFVAYKIMSKICENYIPYVKNQTRPPLAVGALLLRAVQKMVAYRPAIAQEVQMKKNIGRKVNERLLQVGSAAGDEYDQGAAFLRRTRQDLLGLSEMSNGMSELLSLAKKQSRKVTDIGNRFISPLLRKQTSLDMNINMGSGRVGSHLTSKSS</sequence>
<comment type="caution">
    <text evidence="1">The sequence shown here is derived from an EMBL/GenBank/DDBJ whole genome shotgun (WGS) entry which is preliminary data.</text>
</comment>
<accession>A0A1W0WJ49</accession>
<gene>
    <name evidence="1" type="ORF">BV898_10617</name>
</gene>
<keyword evidence="2" id="KW-1185">Reference proteome</keyword>
<organism evidence="1 2">
    <name type="scientific">Hypsibius exemplaris</name>
    <name type="common">Freshwater tardigrade</name>
    <dbReference type="NCBI Taxonomy" id="2072580"/>
    <lineage>
        <taxon>Eukaryota</taxon>
        <taxon>Metazoa</taxon>
        <taxon>Ecdysozoa</taxon>
        <taxon>Tardigrada</taxon>
        <taxon>Eutardigrada</taxon>
        <taxon>Parachela</taxon>
        <taxon>Hypsibioidea</taxon>
        <taxon>Hypsibiidae</taxon>
        <taxon>Hypsibius</taxon>
    </lineage>
</organism>
<dbReference type="EMBL" id="MTYJ01000092">
    <property type="protein sequence ID" value="OQV15235.1"/>
    <property type="molecule type" value="Genomic_DNA"/>
</dbReference>
<reference evidence="2" key="1">
    <citation type="submission" date="2017-01" db="EMBL/GenBank/DDBJ databases">
        <title>Comparative genomics of anhydrobiosis in the tardigrade Hypsibius dujardini.</title>
        <authorList>
            <person name="Yoshida Y."/>
            <person name="Koutsovoulos G."/>
            <person name="Laetsch D."/>
            <person name="Stevens L."/>
            <person name="Kumar S."/>
            <person name="Horikawa D."/>
            <person name="Ishino K."/>
            <person name="Komine S."/>
            <person name="Tomita M."/>
            <person name="Blaxter M."/>
            <person name="Arakawa K."/>
        </authorList>
    </citation>
    <scope>NUCLEOTIDE SEQUENCE [LARGE SCALE GENOMIC DNA]</scope>
    <source>
        <strain evidence="2">Z151</strain>
    </source>
</reference>
<dbReference type="Proteomes" id="UP000192578">
    <property type="component" value="Unassembled WGS sequence"/>
</dbReference>
<proteinExistence type="predicted"/>
<evidence type="ECO:0000313" key="2">
    <source>
        <dbReference type="Proteomes" id="UP000192578"/>
    </source>
</evidence>
<dbReference type="AlphaFoldDB" id="A0A1W0WJ49"/>
<evidence type="ECO:0000313" key="1">
    <source>
        <dbReference type="EMBL" id="OQV15235.1"/>
    </source>
</evidence>
<protein>
    <submittedName>
        <fullName evidence="1">Uncharacterized protein</fullName>
    </submittedName>
</protein>